<evidence type="ECO:0008006" key="5">
    <source>
        <dbReference type="Google" id="ProtNLM"/>
    </source>
</evidence>
<dbReference type="EMBL" id="BLXY01000002">
    <property type="protein sequence ID" value="GFO63686.1"/>
    <property type="molecule type" value="Genomic_DNA"/>
</dbReference>
<dbReference type="InterPro" id="IPR003961">
    <property type="entry name" value="FN3_dom"/>
</dbReference>
<accession>A0A6V8MU36</accession>
<reference evidence="1" key="2">
    <citation type="journal article" date="2021" name="Int. J. Syst. Evol. Microbiol.">
        <title>Geomonas silvestris sp. nov., Geomonas paludis sp. nov. and Geomonas limicola sp. nov., isolated from terrestrial environments, and emended description of the genus Geomonas.</title>
        <authorList>
            <person name="Itoh H."/>
            <person name="Xu Z."/>
            <person name="Masuda Y."/>
            <person name="Ushijima N."/>
            <person name="Hayakawa C."/>
            <person name="Shiratori Y."/>
            <person name="Senoo K."/>
        </authorList>
    </citation>
    <scope>NUCLEOTIDE SEQUENCE</scope>
    <source>
        <strain evidence="1">Red736</strain>
    </source>
</reference>
<gene>
    <name evidence="1" type="ORF">GMPD_16050</name>
    <name evidence="2" type="ORF">M1B72_08720</name>
</gene>
<dbReference type="InterPro" id="IPR013783">
    <property type="entry name" value="Ig-like_fold"/>
</dbReference>
<organism evidence="1 3">
    <name type="scientific">Geomonas paludis</name>
    <dbReference type="NCBI Taxonomy" id="2740185"/>
    <lineage>
        <taxon>Bacteria</taxon>
        <taxon>Pseudomonadati</taxon>
        <taxon>Thermodesulfobacteriota</taxon>
        <taxon>Desulfuromonadia</taxon>
        <taxon>Geobacterales</taxon>
        <taxon>Geobacteraceae</taxon>
        <taxon>Geomonas</taxon>
    </lineage>
</organism>
<dbReference type="Proteomes" id="UP000831485">
    <property type="component" value="Chromosome"/>
</dbReference>
<dbReference type="AlphaFoldDB" id="A0A6V8MU36"/>
<sequence>MSTDRVIISFPAAIVAFLELARRVLMALTGNPNFPEPWVGCSLAELGECVERLQRAVDEAKYHDSQKIKYRNQVKEETKQVLRKIANYVQLVAAGNIQALQSSGFSFQKERRTFHLGQLPFPELMLKHGERRGSIIAKARALPGAGSYEVQLTDKDPNIEANWAGYCNVKTCSKININDLVSGQNYWVRMRGIFSAGAGDWSTPVTIMSL</sequence>
<reference evidence="2" key="3">
    <citation type="submission" date="2022-04" db="EMBL/GenBank/DDBJ databases">
        <authorList>
            <person name="Liu G."/>
        </authorList>
    </citation>
    <scope>NUCLEOTIDE SEQUENCE</scope>
    <source>
        <strain evidence="2">RG22</strain>
    </source>
</reference>
<protein>
    <recommendedName>
        <fullName evidence="5">Fibronectin type-III domain-containing protein</fullName>
    </recommendedName>
</protein>
<name>A0A6V8MU36_9BACT</name>
<dbReference type="Proteomes" id="UP000568888">
    <property type="component" value="Unassembled WGS sequence"/>
</dbReference>
<dbReference type="SUPFAM" id="SSF49265">
    <property type="entry name" value="Fibronectin type III"/>
    <property type="match status" value="1"/>
</dbReference>
<reference evidence="3" key="1">
    <citation type="submission" date="2020-06" db="EMBL/GenBank/DDBJ databases">
        <title>Draft genomic sequecing of Geomonas sp. Red736.</title>
        <authorList>
            <person name="Itoh H."/>
            <person name="Xu Z.X."/>
            <person name="Ushijima N."/>
            <person name="Masuda Y."/>
            <person name="Shiratori Y."/>
            <person name="Senoo K."/>
        </authorList>
    </citation>
    <scope>NUCLEOTIDE SEQUENCE [LARGE SCALE GENOMIC DNA]</scope>
    <source>
        <strain evidence="3">Red736</strain>
    </source>
</reference>
<evidence type="ECO:0000313" key="4">
    <source>
        <dbReference type="Proteomes" id="UP000831485"/>
    </source>
</evidence>
<dbReference type="EMBL" id="CP096574">
    <property type="protein sequence ID" value="UPU37774.1"/>
    <property type="molecule type" value="Genomic_DNA"/>
</dbReference>
<keyword evidence="4" id="KW-1185">Reference proteome</keyword>
<dbReference type="Gene3D" id="2.60.40.10">
    <property type="entry name" value="Immunoglobulins"/>
    <property type="match status" value="1"/>
</dbReference>
<evidence type="ECO:0000313" key="1">
    <source>
        <dbReference type="EMBL" id="GFO63686.1"/>
    </source>
</evidence>
<proteinExistence type="predicted"/>
<evidence type="ECO:0000313" key="2">
    <source>
        <dbReference type="EMBL" id="UPU37774.1"/>
    </source>
</evidence>
<dbReference type="CDD" id="cd00063">
    <property type="entry name" value="FN3"/>
    <property type="match status" value="1"/>
</dbReference>
<dbReference type="RefSeq" id="WP_183346528.1">
    <property type="nucleotide sequence ID" value="NZ_BLXY01000002.1"/>
</dbReference>
<evidence type="ECO:0000313" key="3">
    <source>
        <dbReference type="Proteomes" id="UP000568888"/>
    </source>
</evidence>
<dbReference type="InterPro" id="IPR036116">
    <property type="entry name" value="FN3_sf"/>
</dbReference>